<dbReference type="HOGENOM" id="CLU_031977_1_1_1"/>
<dbReference type="STRING" id="931890.G8JTD3"/>
<reference evidence="5" key="1">
    <citation type="journal article" date="2012" name="G3 (Bethesda)">
        <title>Pichia sorbitophila, an interspecies yeast hybrid reveals early steps of genome resolution following polyploidization.</title>
        <authorList>
            <person name="Leh Louis V."/>
            <person name="Despons L."/>
            <person name="Friedrich A."/>
            <person name="Martin T."/>
            <person name="Durrens P."/>
            <person name="Casaregola S."/>
            <person name="Neuveglise C."/>
            <person name="Fairhead C."/>
            <person name="Marck C."/>
            <person name="Cruz J.A."/>
            <person name="Straub M.L."/>
            <person name="Kugler V."/>
            <person name="Sacerdot C."/>
            <person name="Uzunov Z."/>
            <person name="Thierry A."/>
            <person name="Weiss S."/>
            <person name="Bleykasten C."/>
            <person name="De Montigny J."/>
            <person name="Jacques N."/>
            <person name="Jung P."/>
            <person name="Lemaire M."/>
            <person name="Mallet S."/>
            <person name="Morel G."/>
            <person name="Richard G.F."/>
            <person name="Sarkar A."/>
            <person name="Savel G."/>
            <person name="Schacherer J."/>
            <person name="Seret M.L."/>
            <person name="Talla E."/>
            <person name="Samson G."/>
            <person name="Jubin C."/>
            <person name="Poulain J."/>
            <person name="Vacherie B."/>
            <person name="Barbe V."/>
            <person name="Pelletier E."/>
            <person name="Sherman D.J."/>
            <person name="Westhof E."/>
            <person name="Weissenbach J."/>
            <person name="Baret P.V."/>
            <person name="Wincker P."/>
            <person name="Gaillardin C."/>
            <person name="Dujon B."/>
            <person name="Souciet J.L."/>
        </authorList>
    </citation>
    <scope>NUCLEOTIDE SEQUENCE [LARGE SCALE GENOMIC DNA]</scope>
    <source>
        <strain evidence="5">CBS 270.75 / DBVPG 7215 / KCTC 17166 / NRRL Y-17582</strain>
    </source>
</reference>
<organism evidence="4 5">
    <name type="scientific">Eremothecium cymbalariae (strain CBS 270.75 / DBVPG 7215 / KCTC 17166 / NRRL Y-17582)</name>
    <name type="common">Yeast</name>
    <dbReference type="NCBI Taxonomy" id="931890"/>
    <lineage>
        <taxon>Eukaryota</taxon>
        <taxon>Fungi</taxon>
        <taxon>Dikarya</taxon>
        <taxon>Ascomycota</taxon>
        <taxon>Saccharomycotina</taxon>
        <taxon>Saccharomycetes</taxon>
        <taxon>Saccharomycetales</taxon>
        <taxon>Saccharomycetaceae</taxon>
        <taxon>Eremothecium</taxon>
    </lineage>
</organism>
<feature type="transmembrane region" description="Helical" evidence="2">
    <location>
        <begin position="97"/>
        <end position="118"/>
    </location>
</feature>
<accession>G8JTD3</accession>
<dbReference type="OMA" id="VIPRCYI"/>
<evidence type="ECO:0000313" key="5">
    <source>
        <dbReference type="Proteomes" id="UP000006790"/>
    </source>
</evidence>
<evidence type="ECO:0000256" key="2">
    <source>
        <dbReference type="SAM" id="Phobius"/>
    </source>
</evidence>
<dbReference type="InterPro" id="IPR047205">
    <property type="entry name" value="RMP1"/>
</dbReference>
<evidence type="ECO:0000313" key="4">
    <source>
        <dbReference type="EMBL" id="AET39286.1"/>
    </source>
</evidence>
<dbReference type="GO" id="GO:0000172">
    <property type="term" value="C:ribonuclease MRP complex"/>
    <property type="evidence" value="ECO:0007669"/>
    <property type="project" value="EnsemblFungi"/>
</dbReference>
<dbReference type="FunCoup" id="G8JTD3">
    <property type="interactions" value="83"/>
</dbReference>
<dbReference type="PANTHER" id="PTHR37792">
    <property type="entry name" value="RIBONUCLEASE MRP PROTEIN SUBUNIT RMP1"/>
    <property type="match status" value="1"/>
</dbReference>
<dbReference type="GO" id="GO:0000466">
    <property type="term" value="P:maturation of 5.8S rRNA from tricistronic rRNA transcript (SSU-rRNA, 5.8S rRNA, LSU-rRNA)"/>
    <property type="evidence" value="ECO:0007669"/>
    <property type="project" value="EnsemblFungi"/>
</dbReference>
<dbReference type="PANTHER" id="PTHR37792:SF1">
    <property type="entry name" value="RIBONUCLEASE MRP PROTEIN SUBUNIT RMP1"/>
    <property type="match status" value="1"/>
</dbReference>
<dbReference type="eggNOG" id="ENOG502S2QW">
    <property type="taxonomic scope" value="Eukaryota"/>
</dbReference>
<dbReference type="AlphaFoldDB" id="G8JTD3"/>
<keyword evidence="2" id="KW-1133">Transmembrane helix</keyword>
<keyword evidence="2" id="KW-0812">Transmembrane</keyword>
<gene>
    <name evidence="4" type="ordered locus">Ecym_4219</name>
</gene>
<dbReference type="GeneID" id="11471260"/>
<dbReference type="GO" id="GO:0000294">
    <property type="term" value="P:nuclear-transcribed mRNA catabolic process, RNase MRP-dependent"/>
    <property type="evidence" value="ECO:0007669"/>
    <property type="project" value="EnsemblFungi"/>
</dbReference>
<keyword evidence="2" id="KW-0472">Membrane</keyword>
<proteinExistence type="predicted"/>
<feature type="domain" description="RNase MRP protein 1 RNA binding" evidence="3">
    <location>
        <begin position="30"/>
        <end position="119"/>
    </location>
</feature>
<dbReference type="EMBL" id="CP002500">
    <property type="protein sequence ID" value="AET39286.1"/>
    <property type="molecule type" value="Genomic_DNA"/>
</dbReference>
<evidence type="ECO:0000256" key="1">
    <source>
        <dbReference type="SAM" id="MobiDB-lite"/>
    </source>
</evidence>
<dbReference type="InParanoid" id="G8JTD3"/>
<dbReference type="CDD" id="cd22573">
    <property type="entry name" value="RMP1_RBD"/>
    <property type="match status" value="1"/>
</dbReference>
<dbReference type="Proteomes" id="UP000006790">
    <property type="component" value="Chromosome 4"/>
</dbReference>
<dbReference type="KEGG" id="erc:Ecym_4219"/>
<dbReference type="InterPro" id="IPR047204">
    <property type="entry name" value="RMP1_RBD"/>
</dbReference>
<sequence>MGVSVGVKGRSEFQFDNANIVDALNQEFRVIHLLYHRNKNQHRVSVWWKQFNMFKRSVAQVLEVLSKREKTQYDWLKLDSLVGKFLRRQQRRAYYEFNNVVALGQFVTLGVVLLGSLAKVCSIYRELVKVNGHCVTSFRCANGIHDKEMGMQPVIDEELGEEIPEDSFSSLREVVRIPPANMSSISKSEVQSGGGLTTKTTTKKRTKRSGKSAIDDIFG</sequence>
<dbReference type="Pfam" id="PF20945">
    <property type="entry name" value="RMP1"/>
    <property type="match status" value="1"/>
</dbReference>
<feature type="region of interest" description="Disordered" evidence="1">
    <location>
        <begin position="185"/>
        <end position="219"/>
    </location>
</feature>
<protein>
    <recommendedName>
        <fullName evidence="3">RNase MRP protein 1 RNA binding domain-containing protein</fullName>
    </recommendedName>
</protein>
<keyword evidence="5" id="KW-1185">Reference proteome</keyword>
<name>G8JTD3_ERECY</name>
<dbReference type="RefSeq" id="XP_003646103.1">
    <property type="nucleotide sequence ID" value="XM_003646055.1"/>
</dbReference>
<dbReference type="OrthoDB" id="5414547at2759"/>
<dbReference type="GO" id="GO:0042134">
    <property type="term" value="F:rRNA primary transcript binding"/>
    <property type="evidence" value="ECO:0007669"/>
    <property type="project" value="EnsemblFungi"/>
</dbReference>
<evidence type="ECO:0000259" key="3">
    <source>
        <dbReference type="Pfam" id="PF20945"/>
    </source>
</evidence>
<feature type="compositionally biased region" description="Basic residues" evidence="1">
    <location>
        <begin position="201"/>
        <end position="210"/>
    </location>
</feature>